<dbReference type="SUPFAM" id="SSF69318">
    <property type="entry name" value="Integrin alpha N-terminal domain"/>
    <property type="match status" value="1"/>
</dbReference>
<accession>A0A382Y1W8</accession>
<dbReference type="PROSITE" id="PS51257">
    <property type="entry name" value="PROKAR_LIPOPROTEIN"/>
    <property type="match status" value="1"/>
</dbReference>
<dbReference type="AlphaFoldDB" id="A0A382Y1W8"/>
<gene>
    <name evidence="2" type="ORF">METZ01_LOCUS430038</name>
</gene>
<dbReference type="InterPro" id="IPR013517">
    <property type="entry name" value="FG-GAP"/>
</dbReference>
<dbReference type="Gene3D" id="2.130.10.130">
    <property type="entry name" value="Integrin alpha, N-terminal"/>
    <property type="match status" value="1"/>
</dbReference>
<evidence type="ECO:0008006" key="3">
    <source>
        <dbReference type="Google" id="ProtNLM"/>
    </source>
</evidence>
<evidence type="ECO:0000313" key="2">
    <source>
        <dbReference type="EMBL" id="SVD77184.1"/>
    </source>
</evidence>
<feature type="non-terminal residue" evidence="2">
    <location>
        <position position="182"/>
    </location>
</feature>
<dbReference type="Pfam" id="PF13517">
    <property type="entry name" value="FG-GAP_3"/>
    <property type="match status" value="1"/>
</dbReference>
<evidence type="ECO:0000256" key="1">
    <source>
        <dbReference type="ARBA" id="ARBA00022729"/>
    </source>
</evidence>
<keyword evidence="1" id="KW-0732">Signal</keyword>
<reference evidence="2" key="1">
    <citation type="submission" date="2018-05" db="EMBL/GenBank/DDBJ databases">
        <authorList>
            <person name="Lanie J.A."/>
            <person name="Ng W.-L."/>
            <person name="Kazmierczak K.M."/>
            <person name="Andrzejewski T.M."/>
            <person name="Davidsen T.M."/>
            <person name="Wayne K.J."/>
            <person name="Tettelin H."/>
            <person name="Glass J.I."/>
            <person name="Rusch D."/>
            <person name="Podicherti R."/>
            <person name="Tsui H.-C.T."/>
            <person name="Winkler M.E."/>
        </authorList>
    </citation>
    <scope>NUCLEOTIDE SEQUENCE</scope>
</reference>
<proteinExistence type="predicted"/>
<dbReference type="InterPro" id="IPR028994">
    <property type="entry name" value="Integrin_alpha_N"/>
</dbReference>
<sequence length="182" mass="18698">MKTPTYPGLALLAACVIAAALPADARLLSFTAGSLSGPRLSTGDCDGDGTVDGALAGSLSGRVDEPAALRSARVDWYAAPGTPSVASSELNVADDIAHADLDGDGRDEIVVVGAHDWHVLHLVNGLLRERASGTTTAPLWRVAATDIDGDGRDELALVTLRRGLVDEVPRAAVEPVAVVMTP</sequence>
<dbReference type="EMBL" id="UINC01172222">
    <property type="protein sequence ID" value="SVD77184.1"/>
    <property type="molecule type" value="Genomic_DNA"/>
</dbReference>
<protein>
    <recommendedName>
        <fullName evidence="3">VCBS repeat-containing protein</fullName>
    </recommendedName>
</protein>
<organism evidence="2">
    <name type="scientific">marine metagenome</name>
    <dbReference type="NCBI Taxonomy" id="408172"/>
    <lineage>
        <taxon>unclassified sequences</taxon>
        <taxon>metagenomes</taxon>
        <taxon>ecological metagenomes</taxon>
    </lineage>
</organism>
<name>A0A382Y1W8_9ZZZZ</name>